<keyword evidence="4 8" id="KW-0808">Transferase</keyword>
<evidence type="ECO:0000256" key="6">
    <source>
        <dbReference type="ARBA" id="ARBA00047619"/>
    </source>
</evidence>
<keyword evidence="9" id="KW-1185">Reference proteome</keyword>
<protein>
    <recommendedName>
        <fullName evidence="5">phosphoethanolamine N-methyltransferase</fullName>
        <ecNumber evidence="5">2.1.1.103</ecNumber>
    </recommendedName>
</protein>
<evidence type="ECO:0000313" key="9">
    <source>
        <dbReference type="Proteomes" id="UP000245771"/>
    </source>
</evidence>
<evidence type="ECO:0000313" key="8">
    <source>
        <dbReference type="EMBL" id="PWN33488.1"/>
    </source>
</evidence>
<comment type="pathway">
    <text evidence="1">Phospholipid metabolism; phosphatidylcholine biosynthesis.</text>
</comment>
<comment type="catalytic activity">
    <reaction evidence="7">
        <text>N-methylethanolamine phosphate + S-adenosyl-L-methionine = N,N-dimethylethanolamine phosphate + S-adenosyl-L-homocysteine + H(+)</text>
        <dbReference type="Rhea" id="RHEA:25321"/>
        <dbReference type="ChEBI" id="CHEBI:15378"/>
        <dbReference type="ChEBI" id="CHEBI:57781"/>
        <dbReference type="ChEBI" id="CHEBI:57856"/>
        <dbReference type="ChEBI" id="CHEBI:58641"/>
        <dbReference type="ChEBI" id="CHEBI:59789"/>
        <dbReference type="EC" id="2.1.1.103"/>
    </reaction>
    <physiologicalReaction direction="left-to-right" evidence="7">
        <dbReference type="Rhea" id="RHEA:25322"/>
    </physiologicalReaction>
</comment>
<gene>
    <name evidence="8" type="ORF">FA14DRAFT_161311</name>
</gene>
<dbReference type="EMBL" id="KZ819604">
    <property type="protein sequence ID" value="PWN33488.1"/>
    <property type="molecule type" value="Genomic_DNA"/>
</dbReference>
<dbReference type="SUPFAM" id="SSF53335">
    <property type="entry name" value="S-adenosyl-L-methionine-dependent methyltransferases"/>
    <property type="match status" value="1"/>
</dbReference>
<dbReference type="OrthoDB" id="61390at2759"/>
<comment type="pathway">
    <text evidence="2">Lipid metabolism.</text>
</comment>
<dbReference type="CDD" id="cd02440">
    <property type="entry name" value="AdoMet_MTases"/>
    <property type="match status" value="1"/>
</dbReference>
<evidence type="ECO:0000256" key="1">
    <source>
        <dbReference type="ARBA" id="ARBA00004969"/>
    </source>
</evidence>
<evidence type="ECO:0000256" key="3">
    <source>
        <dbReference type="ARBA" id="ARBA00022603"/>
    </source>
</evidence>
<evidence type="ECO:0000256" key="4">
    <source>
        <dbReference type="ARBA" id="ARBA00022679"/>
    </source>
</evidence>
<dbReference type="GO" id="GO:0032259">
    <property type="term" value="P:methylation"/>
    <property type="evidence" value="ECO:0007669"/>
    <property type="project" value="UniProtKB-KW"/>
</dbReference>
<dbReference type="Gene3D" id="3.40.50.150">
    <property type="entry name" value="Vaccinia Virus protein VP39"/>
    <property type="match status" value="1"/>
</dbReference>
<keyword evidence="3 8" id="KW-0489">Methyltransferase</keyword>
<sequence length="376" mass="42024">MTGSIMGSILEIAFTILQQLVLLPLTLLSFFTNQNSKNEESYSSFDHLALNVKRPQTEWLNMGDWTDVQDDLPMACRQLCERLYSEADIRPGAKILDVGHGCGDSLLLLMQRYRPRILHGVTSLPSHAQRARKRVQDAQRSTNGKAQEMEVEVHCDDAVAHVERLAELAQKKQTNGKTSSRLQPLDGTEGEEKYDFIFALDCAYHFKTRQRFINACHSLLKPGGTLALVDLIATHPYPLLSPQSYNKTTSEARFSPSPSIKPPKVTKPSLLDSIKHSFVLRMVKVPSVNLISANTYLAQLDQAKYDDVLIQDISHAMFPNFARFLKRLGQGEEQAWRGGGNLQLTALRAFGHVVEGWAEGGDHGMVRSVIVVAKKE</sequence>
<comment type="catalytic activity">
    <reaction evidence="6">
        <text>N,N-dimethylethanolamine phosphate + S-adenosyl-L-methionine = phosphocholine + S-adenosyl-L-homocysteine + H(+)</text>
        <dbReference type="Rhea" id="RHEA:25325"/>
        <dbReference type="ChEBI" id="CHEBI:15378"/>
        <dbReference type="ChEBI" id="CHEBI:57856"/>
        <dbReference type="ChEBI" id="CHEBI:58641"/>
        <dbReference type="ChEBI" id="CHEBI:59789"/>
        <dbReference type="ChEBI" id="CHEBI:295975"/>
        <dbReference type="EC" id="2.1.1.103"/>
    </reaction>
    <physiologicalReaction direction="left-to-right" evidence="6">
        <dbReference type="Rhea" id="RHEA:25326"/>
    </physiologicalReaction>
</comment>
<name>A0A316V8X5_9BASI</name>
<organism evidence="8 9">
    <name type="scientific">Meira miltonrushii</name>
    <dbReference type="NCBI Taxonomy" id="1280837"/>
    <lineage>
        <taxon>Eukaryota</taxon>
        <taxon>Fungi</taxon>
        <taxon>Dikarya</taxon>
        <taxon>Basidiomycota</taxon>
        <taxon>Ustilaginomycotina</taxon>
        <taxon>Exobasidiomycetes</taxon>
        <taxon>Exobasidiales</taxon>
        <taxon>Brachybasidiaceae</taxon>
        <taxon>Meira</taxon>
    </lineage>
</organism>
<evidence type="ECO:0000256" key="7">
    <source>
        <dbReference type="ARBA" id="ARBA00047841"/>
    </source>
</evidence>
<evidence type="ECO:0000256" key="2">
    <source>
        <dbReference type="ARBA" id="ARBA00005189"/>
    </source>
</evidence>
<proteinExistence type="predicted"/>
<dbReference type="GO" id="GO:0000234">
    <property type="term" value="F:phosphoethanolamine N-methyltransferase activity"/>
    <property type="evidence" value="ECO:0007669"/>
    <property type="project" value="UniProtKB-EC"/>
</dbReference>
<dbReference type="Proteomes" id="UP000245771">
    <property type="component" value="Unassembled WGS sequence"/>
</dbReference>
<dbReference type="InterPro" id="IPR029063">
    <property type="entry name" value="SAM-dependent_MTases_sf"/>
</dbReference>
<dbReference type="STRING" id="1280837.A0A316V8X5"/>
<evidence type="ECO:0000256" key="5">
    <source>
        <dbReference type="ARBA" id="ARBA00035674"/>
    </source>
</evidence>
<dbReference type="GeneID" id="37020838"/>
<dbReference type="AlphaFoldDB" id="A0A316V8X5"/>
<dbReference type="Pfam" id="PF13489">
    <property type="entry name" value="Methyltransf_23"/>
    <property type="match status" value="1"/>
</dbReference>
<dbReference type="EC" id="2.1.1.103" evidence="5"/>
<dbReference type="PANTHER" id="PTHR44307">
    <property type="entry name" value="PHOSPHOETHANOLAMINE METHYLTRANSFERASE"/>
    <property type="match status" value="1"/>
</dbReference>
<dbReference type="InParanoid" id="A0A316V8X5"/>
<dbReference type="RefSeq" id="XP_025353790.1">
    <property type="nucleotide sequence ID" value="XM_025499057.1"/>
</dbReference>
<dbReference type="PANTHER" id="PTHR44307:SF2">
    <property type="entry name" value="PHOSPHOETHANOLAMINE METHYLTRANSFERASE ISOFORM X1"/>
    <property type="match status" value="1"/>
</dbReference>
<reference evidence="8 9" key="1">
    <citation type="journal article" date="2018" name="Mol. Biol. Evol.">
        <title>Broad Genomic Sampling Reveals a Smut Pathogenic Ancestry of the Fungal Clade Ustilaginomycotina.</title>
        <authorList>
            <person name="Kijpornyongpan T."/>
            <person name="Mondo S.J."/>
            <person name="Barry K."/>
            <person name="Sandor L."/>
            <person name="Lee J."/>
            <person name="Lipzen A."/>
            <person name="Pangilinan J."/>
            <person name="LaButti K."/>
            <person name="Hainaut M."/>
            <person name="Henrissat B."/>
            <person name="Grigoriev I.V."/>
            <person name="Spatafora J.W."/>
            <person name="Aime M.C."/>
        </authorList>
    </citation>
    <scope>NUCLEOTIDE SEQUENCE [LARGE SCALE GENOMIC DNA]</scope>
    <source>
        <strain evidence="8 9">MCA 3882</strain>
    </source>
</reference>
<accession>A0A316V8X5</accession>